<dbReference type="Gene3D" id="3.40.50.300">
    <property type="entry name" value="P-loop containing nucleotide triphosphate hydrolases"/>
    <property type="match status" value="2"/>
</dbReference>
<dbReference type="GO" id="GO:0016787">
    <property type="term" value="F:hydrolase activity"/>
    <property type="evidence" value="ECO:0007669"/>
    <property type="project" value="UniProtKB-KW"/>
</dbReference>
<dbReference type="InterPro" id="IPR001650">
    <property type="entry name" value="Helicase_C-like"/>
</dbReference>
<gene>
    <name evidence="8" type="ORF">PODLI_1B029178</name>
</gene>
<evidence type="ECO:0000259" key="7">
    <source>
        <dbReference type="PROSITE" id="PS51194"/>
    </source>
</evidence>
<dbReference type="InterPro" id="IPR055124">
    <property type="entry name" value="PIN-like_DDX60"/>
</dbReference>
<sequence length="1827" mass="210626">MRRGSKYRLRQKRNLIAGSRKRKRNSKEQLALSWLDSAADFAMLKRNSRRPRSRIFQTGRASRRREEACAHLPFSGAEKKPTMASEASSVGDETSLSTFSQPKQASLAKVPSEPCLYDFQNPVLQRCMEQITYLLMDEIPKAEYVSLLNDYVESEFFLIDGDSLFITCARELTLQRGQNLHFFYLVERFLLDLTSKGAKYFIVFFKDVEHMYFRNPDFLSLRNALIIHLRKNTEIPIHTEFLNCLESSWQQFLQDNYPYFLIVADEGLDQLHTNFLHVFILHTLSKRVNIVLTSGQESDAIRVYGYHINSLFKYQTHFKQYKKNLEHYCQSLVKYWKESGTKVCVFLCGCPSLDALAGKAYRKFAQFQKEIKDLRYVVCIITCSLVLETHMQVLERPTSSAKSNEKKKKSLDEKTVLTLEDVGDLLRMYCLSVVFLHHLPLSQRSRVRFINACWNEETLRFMQQYKLCEFHVLQCLATQALKNVDFSTLPDLSDDLLLKNIAFYYGLEKGPGFDLDTGEKMNRDYELLWKHITELSGTCDFGAPFPLRRTSTTFIEEKCLSGKDKESKWMFPKPGLIPVMNTIVDEFAGNILTELPFLKIDDPVVTSLKKQKEFDELLHWHSGKPLSDDYDRTSEGFWGEKKDPWALRQNQKLQTFQRFYGESLEGTISKKIAPQPDTPKKASPYATKSKKVQKTKAEIIIEENQKRKRAEEERKEERRWSALSVTIENNIKENMASGIKNLEVFLGKCQSASVKCSAEMAALNVCFGLWTEHCKAAGKTEKKFNIAAEVMRRIHSLIENYDHKDLLKETDFHQIAKCLWYFGFDNLAASLKYIKVSEHERKELKEKHAKYAVGMGSSRFQLQYMGHYLMREERKDPDPRVQHFIPDSWQRELLDIVDNNESAVIVAPTSSGKTYASYYCMEKILRDSDESVVVYVAPTKALVNQVSATIFNRFDKALPSGIALCGVFTREYRHDALNSQILVTVPQCLEILLLSPHRQEWAKKIQYVIFDEVHCLGGEIGAEVWEHLLVMIRCPFLALSATISNPKHLAEWLQTVKRYWQHTEAVIAQNSNHSTSVKKGVKVKQSVRTQKTSYKVKLVVYEERYNDLEKYVCSLNNDDFTIHHYHPCAALTVDHIEKYGFPLDLSLSPREAVILYDIMVKAMTDWPRANELDPEQFFKDKMVITKADARTYEKQLKEELEMWIKHGCSEEANRVLQLLKPQSTFSSETAMRKQFPHFVDKLKQMDKLPALFFLFNIKEVERLAHNVCKFLKEKQSKKPIRASGKEEWLTKKCKKREKYLMAQNDDTKVRNYGKQLVWEAELDSIRKQLEKISETPSDCTYANEHAVDEETLTKIFHRLRFSRKKIELQDLALRGIGYHHSAVDAKGKQVVEMLFRKGFLQVVTATGTLALGINMPCKSVVFVQNSVYLDALHYRQMSGRAGRRGQDFLGDVFFYDIPLPKIQKLIKSNVPELRGQFPLSISLILRLLLLASKADDKVDAKAKVLSILKHSLLAFKQPRALKMLKLYFLFSLQFLVKEGYVDREGNTTGFAGLVTHLHYHEPSNIVLVDFLMKGLFHKLCQRSKEGPHAFSQDVMEKLVLVLAHLFGRRRIPAAVLNSRRTFYQSKVFLEDLPEDFAAALHEYNSKIKENFGQFLQIVSTMADMQQEYKLPLSELDFSSKKPSDSPLASHLMSCDEGRTAVSPFVCLSGNTEFDLLHKGSVNNVILRTIGINGANIPVLYSKICDNQGRMMPLNAYVLDFYKHGSLTAMEQDNSIHEGEAYACLKDFGLVLRVISVSLRELCDKEDDNVVCAFEQLSRNYWSKLGVV</sequence>
<keyword evidence="4" id="KW-0067">ATP-binding</keyword>
<evidence type="ECO:0000256" key="2">
    <source>
        <dbReference type="ARBA" id="ARBA00022801"/>
    </source>
</evidence>
<feature type="region of interest" description="Disordered" evidence="5">
    <location>
        <begin position="1"/>
        <end position="27"/>
    </location>
</feature>
<feature type="compositionally biased region" description="Basic residues" evidence="5">
    <location>
        <begin position="1"/>
        <end position="25"/>
    </location>
</feature>
<evidence type="ECO:0000256" key="1">
    <source>
        <dbReference type="ARBA" id="ARBA00022741"/>
    </source>
</evidence>
<dbReference type="GO" id="GO:0003725">
    <property type="term" value="F:double-stranded RNA binding"/>
    <property type="evidence" value="ECO:0007669"/>
    <property type="project" value="TreeGrafter"/>
</dbReference>
<dbReference type="CDD" id="cd18025">
    <property type="entry name" value="DEXHc_DDX60"/>
    <property type="match status" value="1"/>
</dbReference>
<protein>
    <submittedName>
        <fullName evidence="8">Probable ATP-dependent RNA helicase DDX60 isoform X1</fullName>
    </submittedName>
</protein>
<dbReference type="EMBL" id="OX395134">
    <property type="protein sequence ID" value="CAI5784118.1"/>
    <property type="molecule type" value="Genomic_DNA"/>
</dbReference>
<dbReference type="GO" id="GO:0004386">
    <property type="term" value="F:helicase activity"/>
    <property type="evidence" value="ECO:0007669"/>
    <property type="project" value="UniProtKB-KW"/>
</dbReference>
<dbReference type="SUPFAM" id="SSF52540">
    <property type="entry name" value="P-loop containing nucleoside triphosphate hydrolases"/>
    <property type="match status" value="1"/>
</dbReference>
<dbReference type="Pfam" id="PF23002">
    <property type="entry name" value="PIN-like_DDX60"/>
    <property type="match status" value="1"/>
</dbReference>
<keyword evidence="3 8" id="KW-0347">Helicase</keyword>
<dbReference type="PANTHER" id="PTHR44533:SF3">
    <property type="entry name" value="ATP-DEPENDENT RNA HELICASE DDX60-RELATED"/>
    <property type="match status" value="1"/>
</dbReference>
<evidence type="ECO:0000256" key="5">
    <source>
        <dbReference type="SAM" id="MobiDB-lite"/>
    </source>
</evidence>
<dbReference type="Pfam" id="PF26167">
    <property type="entry name" value="TPR_DDX60"/>
    <property type="match status" value="1"/>
</dbReference>
<dbReference type="PANTHER" id="PTHR44533">
    <property type="entry name" value="DEAD/H RNA HELICASE, PUTATIVE-RELATED"/>
    <property type="match status" value="1"/>
</dbReference>
<keyword evidence="2" id="KW-0378">Hydrolase</keyword>
<dbReference type="SMART" id="SM00490">
    <property type="entry name" value="HELICc"/>
    <property type="match status" value="1"/>
</dbReference>
<dbReference type="PROSITE" id="PS51192">
    <property type="entry name" value="HELICASE_ATP_BIND_1"/>
    <property type="match status" value="1"/>
</dbReference>
<proteinExistence type="predicted"/>
<dbReference type="Proteomes" id="UP001178461">
    <property type="component" value="Chromosome 9"/>
</dbReference>
<feature type="domain" description="Helicase ATP-binding" evidence="6">
    <location>
        <begin position="894"/>
        <end position="1061"/>
    </location>
</feature>
<name>A0AA35PG29_9SAUR</name>
<evidence type="ECO:0000313" key="8">
    <source>
        <dbReference type="EMBL" id="CAI5784118.1"/>
    </source>
</evidence>
<feature type="domain" description="Helicase C-terminal" evidence="7">
    <location>
        <begin position="1324"/>
        <end position="1485"/>
    </location>
</feature>
<dbReference type="SMART" id="SM00487">
    <property type="entry name" value="DEXDc"/>
    <property type="match status" value="1"/>
</dbReference>
<keyword evidence="1" id="KW-0547">Nucleotide-binding</keyword>
<dbReference type="Pfam" id="PF26076">
    <property type="entry name" value="WHD_DDX60"/>
    <property type="match status" value="1"/>
</dbReference>
<dbReference type="InterPro" id="IPR052431">
    <property type="entry name" value="SKI2_subfamily_helicases"/>
</dbReference>
<dbReference type="InterPro" id="IPR027417">
    <property type="entry name" value="P-loop_NTPase"/>
</dbReference>
<keyword evidence="9" id="KW-1185">Reference proteome</keyword>
<dbReference type="PROSITE" id="PS51194">
    <property type="entry name" value="HELICASE_CTER"/>
    <property type="match status" value="1"/>
</dbReference>
<evidence type="ECO:0000256" key="4">
    <source>
        <dbReference type="ARBA" id="ARBA00022840"/>
    </source>
</evidence>
<dbReference type="InterPro" id="IPR014001">
    <property type="entry name" value="Helicase_ATP-bd"/>
</dbReference>
<dbReference type="GO" id="GO:0051607">
    <property type="term" value="P:defense response to virus"/>
    <property type="evidence" value="ECO:0007669"/>
    <property type="project" value="TreeGrafter"/>
</dbReference>
<evidence type="ECO:0000259" key="6">
    <source>
        <dbReference type="PROSITE" id="PS51192"/>
    </source>
</evidence>
<dbReference type="GO" id="GO:0005737">
    <property type="term" value="C:cytoplasm"/>
    <property type="evidence" value="ECO:0007669"/>
    <property type="project" value="TreeGrafter"/>
</dbReference>
<dbReference type="GO" id="GO:0003727">
    <property type="term" value="F:single-stranded RNA binding"/>
    <property type="evidence" value="ECO:0007669"/>
    <property type="project" value="TreeGrafter"/>
</dbReference>
<dbReference type="Pfam" id="PF00271">
    <property type="entry name" value="Helicase_C"/>
    <property type="match status" value="1"/>
</dbReference>
<dbReference type="GO" id="GO:0005524">
    <property type="term" value="F:ATP binding"/>
    <property type="evidence" value="ECO:0007669"/>
    <property type="project" value="UniProtKB-KW"/>
</dbReference>
<dbReference type="InterPro" id="IPR011545">
    <property type="entry name" value="DEAD/DEAH_box_helicase_dom"/>
</dbReference>
<dbReference type="InterPro" id="IPR059032">
    <property type="entry name" value="WHD_DDX60"/>
</dbReference>
<organism evidence="8 9">
    <name type="scientific">Podarcis lilfordi</name>
    <name type="common">Lilford's wall lizard</name>
    <dbReference type="NCBI Taxonomy" id="74358"/>
    <lineage>
        <taxon>Eukaryota</taxon>
        <taxon>Metazoa</taxon>
        <taxon>Chordata</taxon>
        <taxon>Craniata</taxon>
        <taxon>Vertebrata</taxon>
        <taxon>Euteleostomi</taxon>
        <taxon>Lepidosauria</taxon>
        <taxon>Squamata</taxon>
        <taxon>Bifurcata</taxon>
        <taxon>Unidentata</taxon>
        <taxon>Episquamata</taxon>
        <taxon>Laterata</taxon>
        <taxon>Lacertibaenia</taxon>
        <taxon>Lacertidae</taxon>
        <taxon>Podarcis</taxon>
    </lineage>
</organism>
<accession>A0AA35PG29</accession>
<evidence type="ECO:0000313" key="9">
    <source>
        <dbReference type="Proteomes" id="UP001178461"/>
    </source>
</evidence>
<evidence type="ECO:0000256" key="3">
    <source>
        <dbReference type="ARBA" id="ARBA00022806"/>
    </source>
</evidence>
<dbReference type="FunFam" id="3.40.50.300:FF:001039">
    <property type="entry name" value="ATP-dependent RNA helicase DDX60"/>
    <property type="match status" value="1"/>
</dbReference>
<dbReference type="Pfam" id="PF00270">
    <property type="entry name" value="DEAD"/>
    <property type="match status" value="1"/>
</dbReference>
<reference evidence="8" key="1">
    <citation type="submission" date="2022-12" db="EMBL/GenBank/DDBJ databases">
        <authorList>
            <person name="Alioto T."/>
            <person name="Alioto T."/>
            <person name="Gomez Garrido J."/>
        </authorList>
    </citation>
    <scope>NUCLEOTIDE SEQUENCE</scope>
</reference>